<dbReference type="Proteomes" id="UP001596434">
    <property type="component" value="Unassembled WGS sequence"/>
</dbReference>
<keyword evidence="2" id="KW-1003">Cell membrane</keyword>
<evidence type="ECO:0000256" key="5">
    <source>
        <dbReference type="ARBA" id="ARBA00023136"/>
    </source>
</evidence>
<feature type="transmembrane region" description="Helical" evidence="7">
    <location>
        <begin position="297"/>
        <end position="322"/>
    </location>
</feature>
<accession>A0ABD5ZTZ6</accession>
<proteinExistence type="inferred from homology"/>
<evidence type="ECO:0000259" key="8">
    <source>
        <dbReference type="Pfam" id="PF02687"/>
    </source>
</evidence>
<dbReference type="PANTHER" id="PTHR30572">
    <property type="entry name" value="MEMBRANE COMPONENT OF TRANSPORTER-RELATED"/>
    <property type="match status" value="1"/>
</dbReference>
<dbReference type="InterPro" id="IPR003838">
    <property type="entry name" value="ABC3_permease_C"/>
</dbReference>
<dbReference type="Pfam" id="PF12704">
    <property type="entry name" value="MacB_PCD"/>
    <property type="match status" value="1"/>
</dbReference>
<organism evidence="10 11">
    <name type="scientific">Haloplanus litoreus</name>
    <dbReference type="NCBI Taxonomy" id="767515"/>
    <lineage>
        <taxon>Archaea</taxon>
        <taxon>Methanobacteriati</taxon>
        <taxon>Methanobacteriota</taxon>
        <taxon>Stenosarchaea group</taxon>
        <taxon>Halobacteria</taxon>
        <taxon>Halobacteriales</taxon>
        <taxon>Haloferacaceae</taxon>
        <taxon>Haloplanus</taxon>
    </lineage>
</organism>
<dbReference type="EMBL" id="JBHTAT010000001">
    <property type="protein sequence ID" value="MFC7253916.1"/>
    <property type="molecule type" value="Genomic_DNA"/>
</dbReference>
<evidence type="ECO:0000313" key="10">
    <source>
        <dbReference type="EMBL" id="MFC7253916.1"/>
    </source>
</evidence>
<evidence type="ECO:0000256" key="7">
    <source>
        <dbReference type="SAM" id="Phobius"/>
    </source>
</evidence>
<dbReference type="InterPro" id="IPR050250">
    <property type="entry name" value="Macrolide_Exporter_MacB"/>
</dbReference>
<sequence length="376" mass="39341">MTVVDPLDFPALRMAWLNLWRNRLRTGLATLGIVIGVVAIAAIGITGTALQYGATQELGGLSNTVTVFPGEENADNVITDSQVDSIERVATGAVVAPQRTETMAVASRSERRQVNVEAVSRPAALYDAAEGTIPSPMRSGALLNADVAAELGVELGQTVSIGGRSYRIIAILDEPGGFGQGVSVVVPLDDIEGDGYDQVTVVAADGEDAQRLAEEIPAELNQREEVVGTFTPADIQESVSGFFATLNAALLGVGSISLLVAGVSILNVMLMSVVERRAEIGVFRAVGIRRREVMRMIVAEAALLGVVGGVVGVVLSILIGYTVNGQLNGQPMLVFQPRNLEFLALGFGFAVAASTLSGIYPAWKASTANPVEVLRG</sequence>
<feature type="transmembrane region" description="Helical" evidence="7">
    <location>
        <begin position="342"/>
        <end position="363"/>
    </location>
</feature>
<evidence type="ECO:0000313" key="11">
    <source>
        <dbReference type="Proteomes" id="UP001596434"/>
    </source>
</evidence>
<feature type="domain" description="MacB-like periplasmic core" evidence="9">
    <location>
        <begin position="26"/>
        <end position="217"/>
    </location>
</feature>
<name>A0ABD5ZTZ6_9EURY</name>
<dbReference type="InterPro" id="IPR025857">
    <property type="entry name" value="MacB_PCD"/>
</dbReference>
<keyword evidence="5 7" id="KW-0472">Membrane</keyword>
<dbReference type="GO" id="GO:0005886">
    <property type="term" value="C:plasma membrane"/>
    <property type="evidence" value="ECO:0007669"/>
    <property type="project" value="UniProtKB-SubCell"/>
</dbReference>
<evidence type="ECO:0000256" key="2">
    <source>
        <dbReference type="ARBA" id="ARBA00022475"/>
    </source>
</evidence>
<evidence type="ECO:0000256" key="1">
    <source>
        <dbReference type="ARBA" id="ARBA00004651"/>
    </source>
</evidence>
<dbReference type="PANTHER" id="PTHR30572:SF4">
    <property type="entry name" value="ABC TRANSPORTER PERMEASE YTRF"/>
    <property type="match status" value="1"/>
</dbReference>
<keyword evidence="4 7" id="KW-1133">Transmembrane helix</keyword>
<dbReference type="GeneID" id="96952207"/>
<dbReference type="Pfam" id="PF02687">
    <property type="entry name" value="FtsX"/>
    <property type="match status" value="1"/>
</dbReference>
<evidence type="ECO:0000256" key="4">
    <source>
        <dbReference type="ARBA" id="ARBA00022989"/>
    </source>
</evidence>
<reference evidence="10 11" key="1">
    <citation type="journal article" date="2019" name="Int. J. Syst. Evol. Microbiol.">
        <title>The Global Catalogue of Microorganisms (GCM) 10K type strain sequencing project: providing services to taxonomists for standard genome sequencing and annotation.</title>
        <authorList>
            <consortium name="The Broad Institute Genomics Platform"/>
            <consortium name="The Broad Institute Genome Sequencing Center for Infectious Disease"/>
            <person name="Wu L."/>
            <person name="Ma J."/>
        </authorList>
    </citation>
    <scope>NUCLEOTIDE SEQUENCE [LARGE SCALE GENOMIC DNA]</scope>
    <source>
        <strain evidence="10 11">GX21</strain>
    </source>
</reference>
<dbReference type="AlphaFoldDB" id="A0ABD5ZTZ6"/>
<feature type="transmembrane region" description="Helical" evidence="7">
    <location>
        <begin position="248"/>
        <end position="270"/>
    </location>
</feature>
<comment type="similarity">
    <text evidence="6">Belongs to the ABC-4 integral membrane protein family.</text>
</comment>
<gene>
    <name evidence="10" type="ORF">ACFQKE_01110</name>
</gene>
<feature type="domain" description="ABC3 transporter permease C-terminal" evidence="8">
    <location>
        <begin position="254"/>
        <end position="370"/>
    </location>
</feature>
<protein>
    <submittedName>
        <fullName evidence="10">ABC transporter permease</fullName>
    </submittedName>
</protein>
<keyword evidence="11" id="KW-1185">Reference proteome</keyword>
<comment type="caution">
    <text evidence="10">The sequence shown here is derived from an EMBL/GenBank/DDBJ whole genome shotgun (WGS) entry which is preliminary data.</text>
</comment>
<comment type="subcellular location">
    <subcellularLocation>
        <location evidence="1">Cell membrane</location>
        <topology evidence="1">Multi-pass membrane protein</topology>
    </subcellularLocation>
</comment>
<evidence type="ECO:0000259" key="9">
    <source>
        <dbReference type="Pfam" id="PF12704"/>
    </source>
</evidence>
<dbReference type="RefSeq" id="WP_379702032.1">
    <property type="nucleotide sequence ID" value="NZ_JBHTAT010000001.1"/>
</dbReference>
<evidence type="ECO:0000256" key="3">
    <source>
        <dbReference type="ARBA" id="ARBA00022692"/>
    </source>
</evidence>
<evidence type="ECO:0000256" key="6">
    <source>
        <dbReference type="ARBA" id="ARBA00038076"/>
    </source>
</evidence>
<feature type="transmembrane region" description="Helical" evidence="7">
    <location>
        <begin position="28"/>
        <end position="50"/>
    </location>
</feature>
<keyword evidence="3 7" id="KW-0812">Transmembrane</keyword>